<dbReference type="AlphaFoldDB" id="A0A8T1YC15"/>
<reference evidence="1 2" key="1">
    <citation type="submission" date="2020-12" db="EMBL/GenBank/DDBJ databases">
        <title>Concerted genomic and epigenomic changes stabilize Arabidopsis allopolyploids.</title>
        <authorList>
            <person name="Chen Z."/>
        </authorList>
    </citation>
    <scope>NUCLEOTIDE SEQUENCE [LARGE SCALE GENOMIC DNA]</scope>
    <source>
        <strain evidence="1">Allo738</strain>
        <tissue evidence="1">Leaf</tissue>
    </source>
</reference>
<proteinExistence type="predicted"/>
<evidence type="ECO:0000313" key="2">
    <source>
        <dbReference type="Proteomes" id="UP000694240"/>
    </source>
</evidence>
<organism evidence="1 2">
    <name type="scientific">Arabidopsis thaliana x Arabidopsis arenosa</name>
    <dbReference type="NCBI Taxonomy" id="1240361"/>
    <lineage>
        <taxon>Eukaryota</taxon>
        <taxon>Viridiplantae</taxon>
        <taxon>Streptophyta</taxon>
        <taxon>Embryophyta</taxon>
        <taxon>Tracheophyta</taxon>
        <taxon>Spermatophyta</taxon>
        <taxon>Magnoliopsida</taxon>
        <taxon>eudicotyledons</taxon>
        <taxon>Gunneridae</taxon>
        <taxon>Pentapetalae</taxon>
        <taxon>rosids</taxon>
        <taxon>malvids</taxon>
        <taxon>Brassicales</taxon>
        <taxon>Brassicaceae</taxon>
        <taxon>Camelineae</taxon>
        <taxon>Arabidopsis</taxon>
    </lineage>
</organism>
<sequence>KKKVLHRYDYQITLSTVKYLTPKYFNINSLISFDSVSSVYLLNL</sequence>
<accession>A0A8T1YC15</accession>
<dbReference type="EMBL" id="JAEFBK010000012">
    <property type="protein sequence ID" value="KAG7543299.1"/>
    <property type="molecule type" value="Genomic_DNA"/>
</dbReference>
<protein>
    <submittedName>
        <fullName evidence="1">Uncharacterized protein</fullName>
    </submittedName>
</protein>
<name>A0A8T1YC15_9BRAS</name>
<comment type="caution">
    <text evidence="1">The sequence shown here is derived from an EMBL/GenBank/DDBJ whole genome shotgun (WGS) entry which is preliminary data.</text>
</comment>
<feature type="non-terminal residue" evidence="1">
    <location>
        <position position="1"/>
    </location>
</feature>
<keyword evidence="2" id="KW-1185">Reference proteome</keyword>
<evidence type="ECO:0000313" key="1">
    <source>
        <dbReference type="EMBL" id="KAG7543299.1"/>
    </source>
</evidence>
<gene>
    <name evidence="1" type="ORF">ISN45_Aa07g032160</name>
</gene>
<dbReference type="Proteomes" id="UP000694240">
    <property type="component" value="Chromosome 12"/>
</dbReference>